<proteinExistence type="predicted"/>
<feature type="chain" id="PRO_5041322847" evidence="1">
    <location>
        <begin position="21"/>
        <end position="275"/>
    </location>
</feature>
<name>A0AA36HXN6_9DINO</name>
<keyword evidence="1" id="KW-0732">Signal</keyword>
<feature type="non-terminal residue" evidence="2">
    <location>
        <position position="275"/>
    </location>
</feature>
<keyword evidence="3" id="KW-1185">Reference proteome</keyword>
<sequence>MVRRVIAALAFCNLVLAVLACYDLPGWSDGGGDTCAGYVDEAWCSSDRGYGAGWEASWGSFEDYAREGLTAVAACCGCGGGLRNESNASDCDQTQWRDAKGFSCQDYLELAWCSGGWLKERGTYQDQADAGGVDAIAACCSCSVNGSLDNSWFDATGRNCEIYNNEKWCLDGGYGPSWKVSDGTFADWLNPFDNRSAQEACCGCGGPCTLLKSCRSSVTLRSQADVEAFAATGCQTVPGELIITGKVSDLRPLTLLAVGTLSVQDSDALEVVSLQ</sequence>
<dbReference type="AlphaFoldDB" id="A0AA36HXN6"/>
<reference evidence="2" key="1">
    <citation type="submission" date="2023-08" db="EMBL/GenBank/DDBJ databases">
        <authorList>
            <person name="Chen Y."/>
            <person name="Shah S."/>
            <person name="Dougan E. K."/>
            <person name="Thang M."/>
            <person name="Chan C."/>
        </authorList>
    </citation>
    <scope>NUCLEOTIDE SEQUENCE</scope>
</reference>
<protein>
    <submittedName>
        <fullName evidence="2">Uncharacterized protein</fullName>
    </submittedName>
</protein>
<dbReference type="Proteomes" id="UP001178507">
    <property type="component" value="Unassembled WGS sequence"/>
</dbReference>
<evidence type="ECO:0000256" key="1">
    <source>
        <dbReference type="SAM" id="SignalP"/>
    </source>
</evidence>
<evidence type="ECO:0000313" key="2">
    <source>
        <dbReference type="EMBL" id="CAJ1377239.1"/>
    </source>
</evidence>
<dbReference type="PROSITE" id="PS51257">
    <property type="entry name" value="PROKAR_LIPOPROTEIN"/>
    <property type="match status" value="1"/>
</dbReference>
<feature type="signal peptide" evidence="1">
    <location>
        <begin position="1"/>
        <end position="20"/>
    </location>
</feature>
<evidence type="ECO:0000313" key="3">
    <source>
        <dbReference type="Proteomes" id="UP001178507"/>
    </source>
</evidence>
<accession>A0AA36HXN6</accession>
<organism evidence="2 3">
    <name type="scientific">Effrenium voratum</name>
    <dbReference type="NCBI Taxonomy" id="2562239"/>
    <lineage>
        <taxon>Eukaryota</taxon>
        <taxon>Sar</taxon>
        <taxon>Alveolata</taxon>
        <taxon>Dinophyceae</taxon>
        <taxon>Suessiales</taxon>
        <taxon>Symbiodiniaceae</taxon>
        <taxon>Effrenium</taxon>
    </lineage>
</organism>
<gene>
    <name evidence="2" type="ORF">EVOR1521_LOCUS6092</name>
</gene>
<comment type="caution">
    <text evidence="2">The sequence shown here is derived from an EMBL/GenBank/DDBJ whole genome shotgun (WGS) entry which is preliminary data.</text>
</comment>
<dbReference type="EMBL" id="CAUJNA010000448">
    <property type="protein sequence ID" value="CAJ1377239.1"/>
    <property type="molecule type" value="Genomic_DNA"/>
</dbReference>